<accession>A0A1B8TYN9</accession>
<evidence type="ECO:0008006" key="3">
    <source>
        <dbReference type="Google" id="ProtNLM"/>
    </source>
</evidence>
<keyword evidence="2" id="KW-1185">Reference proteome</keyword>
<dbReference type="KEGG" id="prn:BW723_05645"/>
<dbReference type="RefSeq" id="WP_068361026.1">
    <property type="nucleotide sequence ID" value="NZ_CP019337.1"/>
</dbReference>
<dbReference type="OrthoDB" id="713598at2"/>
<name>A0A1B8TYN9_9FLAO</name>
<reference evidence="2" key="1">
    <citation type="submission" date="2016-02" db="EMBL/GenBank/DDBJ databases">
        <title>Paenibacillus sp. LPB0068, isolated from Crassostrea gigas.</title>
        <authorList>
            <person name="Shin S.-K."/>
            <person name="Yi H."/>
        </authorList>
    </citation>
    <scope>NUCLEOTIDE SEQUENCE [LARGE SCALE GENOMIC DNA]</scope>
    <source>
        <strain evidence="2">KCTC 23969</strain>
    </source>
</reference>
<dbReference type="STRING" id="996801.BW723_05645"/>
<dbReference type="Pfam" id="PF09697">
    <property type="entry name" value="Porph_ging"/>
    <property type="match status" value="2"/>
</dbReference>
<proteinExistence type="predicted"/>
<comment type="caution">
    <text evidence="1">The sequence shown here is derived from an EMBL/GenBank/DDBJ whole genome shotgun (WGS) entry which is preliminary data.</text>
</comment>
<evidence type="ECO:0000313" key="1">
    <source>
        <dbReference type="EMBL" id="OBY64758.1"/>
    </source>
</evidence>
<dbReference type="InterPro" id="IPR005901">
    <property type="entry name" value="GLPGLI"/>
</dbReference>
<evidence type="ECO:0000313" key="2">
    <source>
        <dbReference type="Proteomes" id="UP000092612"/>
    </source>
</evidence>
<organism evidence="1 2">
    <name type="scientific">Polaribacter reichenbachii</name>
    <dbReference type="NCBI Taxonomy" id="996801"/>
    <lineage>
        <taxon>Bacteria</taxon>
        <taxon>Pseudomonadati</taxon>
        <taxon>Bacteroidota</taxon>
        <taxon>Flavobacteriia</taxon>
        <taxon>Flavobacteriales</taxon>
        <taxon>Flavobacteriaceae</taxon>
    </lineage>
</organism>
<dbReference type="NCBIfam" id="TIGR01200">
    <property type="entry name" value="GLPGLI"/>
    <property type="match status" value="1"/>
</dbReference>
<gene>
    <name evidence="1" type="ORF">LPB301_10065</name>
</gene>
<protein>
    <recommendedName>
        <fullName evidence="3">GLPGLI family protein</fullName>
    </recommendedName>
</protein>
<dbReference type="Proteomes" id="UP000092612">
    <property type="component" value="Unassembled WGS sequence"/>
</dbReference>
<dbReference type="EMBL" id="LSFL01000034">
    <property type="protein sequence ID" value="OBY64758.1"/>
    <property type="molecule type" value="Genomic_DNA"/>
</dbReference>
<dbReference type="AlphaFoldDB" id="A0A1B8TYN9"/>
<sequence length="240" mass="28306">MKRLVFYFQIFICCSIFSQSGEIIYSAETIPIDYEKKINNDSISETQKTYLRTVLKKQPAVWYQLVFNKNESFFEQLKPMEIERRGFNLTVSKMGKGVFYTNTSQNRILHQKEFNGQEFLIAITTYKWKLTQEKKQIGKYTCYKATTSKFVEGRNGKMERKVIAWYTNEIPFNFGPKDYNGLPGLILELQEDILLLKASKISLNPKKEKIINQPSQGEKVTLKEYNAIVKEMYYSRRKRN</sequence>